<evidence type="ECO:0000256" key="4">
    <source>
        <dbReference type="SAM" id="Phobius"/>
    </source>
</evidence>
<sequence length="737" mass="82502">MSSSSPPPAGNTSLIVPNSAYSSSNEDSSPQPHHHHHHSSSKPKTFHVNREDAAAAAADHDDNLSHFSDTNTATTQLDDSTFQLAGLPPSKRRNTFLDRAPFTIPFLSSSPKYRTRSAQISFILQQIKCVCITFIVFVFLIGMFLLCYVIWARKHKCIAHEQTLASFIDVQFGMKAMDEFWPKDPDALGSTYPQQKDKVINHFHTIRRNMNQIYMRQKWSGNLLEYQTIKDDNQCGGVRRQLYELFGGPWNVLTGKKDFENDQSIPDKKPLGAAFYPQDMTKTEFNSWVDSLTVSQKEAAVGFYHTVERDASTGGLKTRPYSDVYKEELNEIRQALLKLADLFINVPPLRELFLKKEEAFRTNSHTAADLTWLDLNPALEVDVTIGFYETYEDELFGYKATCEAYLSVKDSSASSQLQSISSHLQFIEDSLPIDDQYKNPNVGSHLNPISVVNMILNAGDAAAGVQTAAYNLPNDATILHDKGSKRIMLKNVQEAKFTHTLVPLTSHVLSADQHMFVAFDGFFTHILSHELMHGLGPHTIQVGGTNTSVRAALQEFYSPLEECKADVSGLYMLTQLINHQKMNFVFDFSSELLKQTGITYAEKLRRSLYVTYLVSIFRSARFGTEEAHGKAVTIAFNYLHDNGGIVSTTIGTKAGEGEAEEMDIYKHAINFSFMGSAVIKLMGEILTIQAHGDYLGAKAFVEHYGKPSSVMSSTLEMIAEDHSIPIDIRPVYGDDME</sequence>
<feature type="compositionally biased region" description="Basic residues" evidence="3">
    <location>
        <begin position="32"/>
        <end position="47"/>
    </location>
</feature>
<dbReference type="EMBL" id="HBGD01002192">
    <property type="protein sequence ID" value="CAD9078595.1"/>
    <property type="molecule type" value="Transcribed_RNA"/>
</dbReference>
<feature type="compositionally biased region" description="Low complexity" evidence="3">
    <location>
        <begin position="19"/>
        <end position="31"/>
    </location>
</feature>
<dbReference type="InterPro" id="IPR039461">
    <property type="entry name" value="Peptidase_M49"/>
</dbReference>
<feature type="transmembrane region" description="Helical" evidence="4">
    <location>
        <begin position="129"/>
        <end position="151"/>
    </location>
</feature>
<proteinExistence type="predicted"/>
<dbReference type="GO" id="GO:0008239">
    <property type="term" value="F:dipeptidyl-peptidase activity"/>
    <property type="evidence" value="ECO:0007669"/>
    <property type="project" value="TreeGrafter"/>
</dbReference>
<dbReference type="GO" id="GO:0005737">
    <property type="term" value="C:cytoplasm"/>
    <property type="evidence" value="ECO:0007669"/>
    <property type="project" value="TreeGrafter"/>
</dbReference>
<evidence type="ECO:0000313" key="5">
    <source>
        <dbReference type="EMBL" id="CAD9078594.1"/>
    </source>
</evidence>
<keyword evidence="2" id="KW-0378">Hydrolase</keyword>
<dbReference type="PANTHER" id="PTHR23422:SF9">
    <property type="entry name" value="ZN-DEPENDENT HYDROLASE"/>
    <property type="match status" value="1"/>
</dbReference>
<protein>
    <submittedName>
        <fullName evidence="5">Uncharacterized protein</fullName>
    </submittedName>
</protein>
<dbReference type="Gene3D" id="3.30.540.30">
    <property type="match status" value="1"/>
</dbReference>
<evidence type="ECO:0000256" key="1">
    <source>
        <dbReference type="ARBA" id="ARBA00022723"/>
    </source>
</evidence>
<accession>A0A6U0K269</accession>
<keyword evidence="1" id="KW-0479">Metal-binding</keyword>
<dbReference type="PANTHER" id="PTHR23422">
    <property type="entry name" value="DIPEPTIDYL PEPTIDASE III-RELATED"/>
    <property type="match status" value="1"/>
</dbReference>
<name>A0A6U0K269_9EUKA</name>
<keyword evidence="4" id="KW-0472">Membrane</keyword>
<organism evidence="5">
    <name type="scientific">Percolomonas cosmopolitus</name>
    <dbReference type="NCBI Taxonomy" id="63605"/>
    <lineage>
        <taxon>Eukaryota</taxon>
        <taxon>Discoba</taxon>
        <taxon>Heterolobosea</taxon>
        <taxon>Tetramitia</taxon>
        <taxon>Eutetramitia</taxon>
        <taxon>Percolomonadidae</taxon>
        <taxon>Percolomonas</taxon>
    </lineage>
</organism>
<dbReference type="GO" id="GO:0046872">
    <property type="term" value="F:metal ion binding"/>
    <property type="evidence" value="ECO:0007669"/>
    <property type="project" value="UniProtKB-KW"/>
</dbReference>
<reference evidence="5" key="1">
    <citation type="submission" date="2021-01" db="EMBL/GenBank/DDBJ databases">
        <authorList>
            <person name="Corre E."/>
            <person name="Pelletier E."/>
            <person name="Niang G."/>
            <person name="Scheremetjew M."/>
            <person name="Finn R."/>
            <person name="Kale V."/>
            <person name="Holt S."/>
            <person name="Cochrane G."/>
            <person name="Meng A."/>
            <person name="Brown T."/>
            <person name="Cohen L."/>
        </authorList>
    </citation>
    <scope>NUCLEOTIDE SEQUENCE</scope>
    <source>
        <strain evidence="5">WS</strain>
    </source>
</reference>
<evidence type="ECO:0000313" key="6">
    <source>
        <dbReference type="EMBL" id="CAD9078595.1"/>
    </source>
</evidence>
<feature type="region of interest" description="Disordered" evidence="3">
    <location>
        <begin position="1"/>
        <end position="47"/>
    </location>
</feature>
<evidence type="ECO:0000256" key="2">
    <source>
        <dbReference type="ARBA" id="ARBA00022801"/>
    </source>
</evidence>
<keyword evidence="4" id="KW-1133">Transmembrane helix</keyword>
<dbReference type="Pfam" id="PF03571">
    <property type="entry name" value="Peptidase_M49"/>
    <property type="match status" value="1"/>
</dbReference>
<dbReference type="EMBL" id="HBGD01002191">
    <property type="protein sequence ID" value="CAD9078594.1"/>
    <property type="molecule type" value="Transcribed_RNA"/>
</dbReference>
<dbReference type="AlphaFoldDB" id="A0A6U0K269"/>
<evidence type="ECO:0000256" key="3">
    <source>
        <dbReference type="SAM" id="MobiDB-lite"/>
    </source>
</evidence>
<gene>
    <name evidence="5" type="ORF">PCOS0759_LOCUS1826</name>
    <name evidence="6" type="ORF">PCOS0759_LOCUS1827</name>
</gene>
<keyword evidence="4" id="KW-0812">Transmembrane</keyword>